<proteinExistence type="predicted"/>
<feature type="compositionally biased region" description="Basic and acidic residues" evidence="1">
    <location>
        <begin position="140"/>
        <end position="165"/>
    </location>
</feature>
<dbReference type="GeneID" id="103738132"/>
<name>A0A8C6W7U6_NANGA</name>
<dbReference type="KEGG" id="ngi:103738132"/>
<protein>
    <submittedName>
        <fullName evidence="2">Alanine and arginine rich domain containing protein</fullName>
    </submittedName>
</protein>
<evidence type="ECO:0000313" key="3">
    <source>
        <dbReference type="Proteomes" id="UP000694381"/>
    </source>
</evidence>
<accession>A0A8C6W7U6</accession>
<feature type="region of interest" description="Disordered" evidence="1">
    <location>
        <begin position="139"/>
        <end position="165"/>
    </location>
</feature>
<dbReference type="Proteomes" id="UP000694381">
    <property type="component" value="Unassembled WGS sequence"/>
</dbReference>
<dbReference type="PANTHER" id="PTHR32289">
    <property type="entry name" value="PROTEIN FAM167A"/>
    <property type="match status" value="1"/>
</dbReference>
<dbReference type="OMA" id="NREDDAM"/>
<gene>
    <name evidence="2" type="primary">Aard</name>
</gene>
<keyword evidence="3" id="KW-1185">Reference proteome</keyword>
<dbReference type="InterPro" id="IPR051771">
    <property type="entry name" value="FAM167_domain"/>
</dbReference>
<sequence length="165" mass="18986">MGLGDFSHGRQRMPRSLYGVLGRAGLWTPVLHSVYRIPCNTWRIHVQAQTRAYSLVLEHLRRQLQRALQRAAARGRARRAREAVAKVAAAAAAVQEERSRARVECALARLRAELLELRFQNHQLARTLLDLNMKMQQLKKQQERDRAAKSWNREDDAMDREPGNA</sequence>
<organism evidence="2 3">
    <name type="scientific">Nannospalax galili</name>
    <name type="common">Northern Israeli blind subterranean mole rat</name>
    <name type="synonym">Spalax galili</name>
    <dbReference type="NCBI Taxonomy" id="1026970"/>
    <lineage>
        <taxon>Eukaryota</taxon>
        <taxon>Metazoa</taxon>
        <taxon>Chordata</taxon>
        <taxon>Craniata</taxon>
        <taxon>Vertebrata</taxon>
        <taxon>Euteleostomi</taxon>
        <taxon>Mammalia</taxon>
        <taxon>Eutheria</taxon>
        <taxon>Euarchontoglires</taxon>
        <taxon>Glires</taxon>
        <taxon>Rodentia</taxon>
        <taxon>Myomorpha</taxon>
        <taxon>Muroidea</taxon>
        <taxon>Spalacidae</taxon>
        <taxon>Spalacinae</taxon>
        <taxon>Nannospalax</taxon>
    </lineage>
</organism>
<dbReference type="OrthoDB" id="9948935at2759"/>
<dbReference type="PANTHER" id="PTHR32289:SF2">
    <property type="entry name" value="ALANINE AND ARGININE-RICH DOMAIN-CONTAINING PROTEIN"/>
    <property type="match status" value="1"/>
</dbReference>
<evidence type="ECO:0000256" key="1">
    <source>
        <dbReference type="SAM" id="MobiDB-lite"/>
    </source>
</evidence>
<reference evidence="2" key="2">
    <citation type="submission" date="2025-09" db="UniProtKB">
        <authorList>
            <consortium name="Ensembl"/>
        </authorList>
    </citation>
    <scope>IDENTIFICATION</scope>
</reference>
<dbReference type="AlphaFoldDB" id="A0A8C6W7U6"/>
<dbReference type="GeneTree" id="ENSGT00390000007815"/>
<evidence type="ECO:0000313" key="2">
    <source>
        <dbReference type="Ensembl" id="ENSNGAP00000014281.1"/>
    </source>
</evidence>
<reference evidence="2" key="1">
    <citation type="submission" date="2025-08" db="UniProtKB">
        <authorList>
            <consortium name="Ensembl"/>
        </authorList>
    </citation>
    <scope>IDENTIFICATION</scope>
</reference>
<dbReference type="GO" id="GO:0033574">
    <property type="term" value="P:response to testosterone"/>
    <property type="evidence" value="ECO:0007669"/>
    <property type="project" value="Ensembl"/>
</dbReference>
<dbReference type="RefSeq" id="XP_008836184.1">
    <property type="nucleotide sequence ID" value="XM_008837962.3"/>
</dbReference>
<dbReference type="Ensembl" id="ENSNGAT00000019870.1">
    <property type="protein sequence ID" value="ENSNGAP00000014281.1"/>
    <property type="gene ID" value="ENSNGAG00000015627.1"/>
</dbReference>
<dbReference type="CTD" id="441376"/>